<dbReference type="Gene3D" id="3.40.50.300">
    <property type="entry name" value="P-loop containing nucleotide triphosphate hydrolases"/>
    <property type="match status" value="1"/>
</dbReference>
<dbReference type="AlphaFoldDB" id="A0A0F9FSV4"/>
<dbReference type="EMBL" id="LAZR01022580">
    <property type="protein sequence ID" value="KKL81376.1"/>
    <property type="molecule type" value="Genomic_DNA"/>
</dbReference>
<proteinExistence type="predicted"/>
<reference evidence="1" key="1">
    <citation type="journal article" date="2015" name="Nature">
        <title>Complex archaea that bridge the gap between prokaryotes and eukaryotes.</title>
        <authorList>
            <person name="Spang A."/>
            <person name="Saw J.H."/>
            <person name="Jorgensen S.L."/>
            <person name="Zaremba-Niedzwiedzka K."/>
            <person name="Martijn J."/>
            <person name="Lind A.E."/>
            <person name="van Eijk R."/>
            <person name="Schleper C."/>
            <person name="Guy L."/>
            <person name="Ettema T.J."/>
        </authorList>
    </citation>
    <scope>NUCLEOTIDE SEQUENCE</scope>
</reference>
<name>A0A0F9FSV4_9ZZZZ</name>
<feature type="non-terminal residue" evidence="1">
    <location>
        <position position="1"/>
    </location>
</feature>
<protein>
    <submittedName>
        <fullName evidence="1">Uncharacterized protein</fullName>
    </submittedName>
</protein>
<gene>
    <name evidence="1" type="ORF">LCGC14_1995350</name>
</gene>
<organism evidence="1">
    <name type="scientific">marine sediment metagenome</name>
    <dbReference type="NCBI Taxonomy" id="412755"/>
    <lineage>
        <taxon>unclassified sequences</taxon>
        <taxon>metagenomes</taxon>
        <taxon>ecological metagenomes</taxon>
    </lineage>
</organism>
<accession>A0A0F9FSV4</accession>
<sequence length="141" mass="17002">VLNPHENRLPTDKRYKFIWMDRDSREHAKSNRKFMRYLKRMPDNEIPSIKELIKRHGEFVSKGLKYLREEHPESPVRRVRFEAILKRPKAQAMLMADFIGLQLDIRKMIDVVLPRSARCHQGFLELPAATKRKERHYDRHT</sequence>
<dbReference type="SUPFAM" id="SSF52540">
    <property type="entry name" value="P-loop containing nucleoside triphosphate hydrolases"/>
    <property type="match status" value="1"/>
</dbReference>
<comment type="caution">
    <text evidence="1">The sequence shown here is derived from an EMBL/GenBank/DDBJ whole genome shotgun (WGS) entry which is preliminary data.</text>
</comment>
<dbReference type="InterPro" id="IPR027417">
    <property type="entry name" value="P-loop_NTPase"/>
</dbReference>
<evidence type="ECO:0000313" key="1">
    <source>
        <dbReference type="EMBL" id="KKL81376.1"/>
    </source>
</evidence>